<evidence type="ECO:0000313" key="2">
    <source>
        <dbReference type="Proteomes" id="UP000709336"/>
    </source>
</evidence>
<protein>
    <submittedName>
        <fullName evidence="1">Uncharacterized protein</fullName>
    </submittedName>
</protein>
<sequence>MALLQLPSGTWLAYHMALYHYPHNVQLLYEVSLTESAQRALKGKSTLTILPETFALQQLMQGHTLSLHTTFYEGHFERGGKSLFADEVIFTTQLYYRDLRGQGNHSANAVFDRVAINDHEQLAIHQITGAPSFDSIHLLHQPKTGSKLKCHFKIQEPPVKASMISTLEQCLNSESLYFEWQDFVQ</sequence>
<dbReference type="RefSeq" id="WP_169209995.1">
    <property type="nucleotide sequence ID" value="NZ_JAATNW010000003.1"/>
</dbReference>
<dbReference type="EMBL" id="JAATNW010000003">
    <property type="protein sequence ID" value="NMH59418.1"/>
    <property type="molecule type" value="Genomic_DNA"/>
</dbReference>
<dbReference type="Proteomes" id="UP000709336">
    <property type="component" value="Unassembled WGS sequence"/>
</dbReference>
<proteinExistence type="predicted"/>
<reference evidence="1 2" key="1">
    <citation type="submission" date="2020-03" db="EMBL/GenBank/DDBJ databases">
        <title>Alteromonas ponticola sp. nov., isolated from seawater.</title>
        <authorList>
            <person name="Yoon J.-H."/>
            <person name="Kim Y.-O."/>
        </authorList>
    </citation>
    <scope>NUCLEOTIDE SEQUENCE [LARGE SCALE GENOMIC DNA]</scope>
    <source>
        <strain evidence="1 2">MYP5</strain>
    </source>
</reference>
<keyword evidence="2" id="KW-1185">Reference proteome</keyword>
<gene>
    <name evidence="1" type="ORF">HCJ96_05240</name>
</gene>
<evidence type="ECO:0000313" key="1">
    <source>
        <dbReference type="EMBL" id="NMH59418.1"/>
    </source>
</evidence>
<organism evidence="1 2">
    <name type="scientific">Alteromonas ponticola</name>
    <dbReference type="NCBI Taxonomy" id="2720613"/>
    <lineage>
        <taxon>Bacteria</taxon>
        <taxon>Pseudomonadati</taxon>
        <taxon>Pseudomonadota</taxon>
        <taxon>Gammaproteobacteria</taxon>
        <taxon>Alteromonadales</taxon>
        <taxon>Alteromonadaceae</taxon>
        <taxon>Alteromonas/Salinimonas group</taxon>
        <taxon>Alteromonas</taxon>
    </lineage>
</organism>
<comment type="caution">
    <text evidence="1">The sequence shown here is derived from an EMBL/GenBank/DDBJ whole genome shotgun (WGS) entry which is preliminary data.</text>
</comment>
<name>A0ABX1QYX2_9ALTE</name>
<accession>A0ABX1QYX2</accession>